<accession>A0AAD2IZ25</accession>
<sequence>MEKVLYSMSTKGFYVPEIHGDDIPPDAVELERGAVEHEELLMGTTLGRVIVADERGYPMLQDRPPETDEALRRRALGERDTLLAEAAIRIAPLQDAVDVGEATAEEEAALTAWKRYRVALNRIEQSPGFPRDFAWPERPGQTA</sequence>
<gene>
    <name evidence="1" type="ORF">ERS370000_02383</name>
</gene>
<dbReference type="EMBL" id="CYTK01000003">
    <property type="protein sequence ID" value="CUJ00101.1"/>
    <property type="molecule type" value="Genomic_DNA"/>
</dbReference>
<organism evidence="1 2">
    <name type="scientific">Achromobacter aegrifaciens</name>
    <dbReference type="NCBI Taxonomy" id="1287736"/>
    <lineage>
        <taxon>Bacteria</taxon>
        <taxon>Pseudomonadati</taxon>
        <taxon>Pseudomonadota</taxon>
        <taxon>Betaproteobacteria</taxon>
        <taxon>Burkholderiales</taxon>
        <taxon>Alcaligenaceae</taxon>
        <taxon>Achromobacter</taxon>
    </lineage>
</organism>
<name>A0AAD2IZ25_ACHAE</name>
<protein>
    <submittedName>
        <fullName evidence="1">Bacteriophage tail assembly protein</fullName>
    </submittedName>
</protein>
<proteinExistence type="predicted"/>
<reference evidence="1 2" key="1">
    <citation type="submission" date="2015-09" db="EMBL/GenBank/DDBJ databases">
        <authorList>
            <consortium name="Pathogen Informatics"/>
        </authorList>
    </citation>
    <scope>NUCLEOTIDE SEQUENCE [LARGE SCALE GENOMIC DNA]</scope>
    <source>
        <strain evidence="1 2">2789STDY5608625</strain>
    </source>
</reference>
<evidence type="ECO:0000313" key="1">
    <source>
        <dbReference type="EMBL" id="CUJ00101.1"/>
    </source>
</evidence>
<dbReference type="InterPro" id="IPR003458">
    <property type="entry name" value="Phage_T4_Gp38_tail_assem"/>
</dbReference>
<evidence type="ECO:0000313" key="2">
    <source>
        <dbReference type="Proteomes" id="UP000044098"/>
    </source>
</evidence>
<dbReference type="Proteomes" id="UP000044098">
    <property type="component" value="Unassembled WGS sequence"/>
</dbReference>
<dbReference type="AlphaFoldDB" id="A0AAD2IZ25"/>
<dbReference type="Pfam" id="PF02413">
    <property type="entry name" value="Caudo_TAP"/>
    <property type="match status" value="1"/>
</dbReference>
<comment type="caution">
    <text evidence="1">The sequence shown here is derived from an EMBL/GenBank/DDBJ whole genome shotgun (WGS) entry which is preliminary data.</text>
</comment>